<dbReference type="InterPro" id="IPR044898">
    <property type="entry name" value="CDI_dom_sf"/>
</dbReference>
<evidence type="ECO:0000256" key="3">
    <source>
        <dbReference type="ARBA" id="ARBA00023013"/>
    </source>
</evidence>
<evidence type="ECO:0000259" key="5">
    <source>
        <dbReference type="Pfam" id="PF02234"/>
    </source>
</evidence>
<dbReference type="GO" id="GO:0051726">
    <property type="term" value="P:regulation of cell cycle"/>
    <property type="evidence" value="ECO:0007669"/>
    <property type="project" value="InterPro"/>
</dbReference>
<evidence type="ECO:0000313" key="7">
    <source>
        <dbReference type="Proteomes" id="UP000289738"/>
    </source>
</evidence>
<evidence type="ECO:0000256" key="4">
    <source>
        <dbReference type="ARBA" id="ARBA00023306"/>
    </source>
</evidence>
<dbReference type="InterPro" id="IPR044275">
    <property type="entry name" value="KRP"/>
</dbReference>
<gene>
    <name evidence="6" type="ORF">Ahy_B10g103369</name>
</gene>
<dbReference type="Proteomes" id="UP000289738">
    <property type="component" value="Chromosome B10"/>
</dbReference>
<dbReference type="EMBL" id="SDMP01000020">
    <property type="protein sequence ID" value="RYQ84257.1"/>
    <property type="molecule type" value="Genomic_DNA"/>
</dbReference>
<organism evidence="6 7">
    <name type="scientific">Arachis hypogaea</name>
    <name type="common">Peanut</name>
    <dbReference type="NCBI Taxonomy" id="3818"/>
    <lineage>
        <taxon>Eukaryota</taxon>
        <taxon>Viridiplantae</taxon>
        <taxon>Streptophyta</taxon>
        <taxon>Embryophyta</taxon>
        <taxon>Tracheophyta</taxon>
        <taxon>Spermatophyta</taxon>
        <taxon>Magnoliopsida</taxon>
        <taxon>eudicotyledons</taxon>
        <taxon>Gunneridae</taxon>
        <taxon>Pentapetalae</taxon>
        <taxon>rosids</taxon>
        <taxon>fabids</taxon>
        <taxon>Fabales</taxon>
        <taxon>Fabaceae</taxon>
        <taxon>Papilionoideae</taxon>
        <taxon>50 kb inversion clade</taxon>
        <taxon>dalbergioids sensu lato</taxon>
        <taxon>Dalbergieae</taxon>
        <taxon>Pterocarpus clade</taxon>
        <taxon>Arachis</taxon>
    </lineage>
</organism>
<feature type="domain" description="Cyclin-dependent kinase inhibitor" evidence="5">
    <location>
        <begin position="180"/>
        <end position="224"/>
    </location>
</feature>
<name>A0A444X3M5_ARAHY</name>
<keyword evidence="4" id="KW-0131">Cell cycle</keyword>
<evidence type="ECO:0000256" key="2">
    <source>
        <dbReference type="ARBA" id="ARBA00010274"/>
    </source>
</evidence>
<proteinExistence type="inferred from homology"/>
<dbReference type="GO" id="GO:0004861">
    <property type="term" value="F:cyclin-dependent protein serine/threonine kinase inhibitor activity"/>
    <property type="evidence" value="ECO:0007669"/>
    <property type="project" value="InterPro"/>
</dbReference>
<keyword evidence="7" id="KW-1185">Reference proteome</keyword>
<dbReference type="InterPro" id="IPR003175">
    <property type="entry name" value="CDI_dom"/>
</dbReference>
<dbReference type="Gene3D" id="4.10.365.10">
    <property type="entry name" value="p27"/>
    <property type="match status" value="1"/>
</dbReference>
<evidence type="ECO:0000256" key="1">
    <source>
        <dbReference type="ARBA" id="ARBA00004642"/>
    </source>
</evidence>
<dbReference type="Pfam" id="PF02234">
    <property type="entry name" value="CDI"/>
    <property type="match status" value="1"/>
</dbReference>
<dbReference type="PANTHER" id="PTHR46776">
    <property type="entry name" value="CYCLIN-DEPENDENT KINASE INHIBITOR 4-RELATED"/>
    <property type="match status" value="1"/>
</dbReference>
<dbReference type="GO" id="GO:0005654">
    <property type="term" value="C:nucleoplasm"/>
    <property type="evidence" value="ECO:0007669"/>
    <property type="project" value="UniProtKB-SubCell"/>
</dbReference>
<comment type="caution">
    <text evidence="6">The sequence shown here is derived from an EMBL/GenBank/DDBJ whole genome shotgun (WGS) entry which is preliminary data.</text>
</comment>
<protein>
    <recommendedName>
        <fullName evidence="5">Cyclin-dependent kinase inhibitor domain-containing protein</fullName>
    </recommendedName>
</protein>
<reference evidence="6 7" key="1">
    <citation type="submission" date="2019-01" db="EMBL/GenBank/DDBJ databases">
        <title>Sequencing of cultivated peanut Arachis hypogaea provides insights into genome evolution and oil improvement.</title>
        <authorList>
            <person name="Chen X."/>
        </authorList>
    </citation>
    <scope>NUCLEOTIDE SEQUENCE [LARGE SCALE GENOMIC DNA]</scope>
    <source>
        <strain evidence="7">cv. Fuhuasheng</strain>
        <tissue evidence="6">Leaves</tissue>
    </source>
</reference>
<accession>A0A444X3M5</accession>
<sequence length="225" mass="25215">MSDCKRCVPLASAMEASSSSEDNVSKKRKTTTSYEFLLTSTSDAPHRQRLPSFGYSLAAARFNDVTVSPEGSLNSSGTVVSFEFCSDRSPHSFCSSAFEVAKELDTTPLDLEVQFSKFCFCDTLSFSHSSVQTKGFVTVDSTFHNFKSISLLSEQCGDSEESAAVVRQHEQKSTAAKKEKVPEVEIEEFFAMAEKYEQKRFAEKYNFDIVADMPLEGRYQWVRLQ</sequence>
<comment type="similarity">
    <text evidence="2">Belongs to the CDI family. ICK/KRP subfamily.</text>
</comment>
<keyword evidence="3" id="KW-0649">Protein kinase inhibitor</keyword>
<dbReference type="AlphaFoldDB" id="A0A444X3M5"/>
<comment type="subcellular location">
    <subcellularLocation>
        <location evidence="1">Nucleus</location>
        <location evidence="1">Nucleoplasm</location>
    </subcellularLocation>
</comment>
<evidence type="ECO:0000313" key="6">
    <source>
        <dbReference type="EMBL" id="RYQ84257.1"/>
    </source>
</evidence>